<keyword evidence="1 3" id="KW-0479">Metal-binding</keyword>
<dbReference type="PROSITE" id="PS51471">
    <property type="entry name" value="FE2OG_OXY"/>
    <property type="match status" value="1"/>
</dbReference>
<accession>A0AAV1C542</accession>
<evidence type="ECO:0000313" key="5">
    <source>
        <dbReference type="EMBL" id="CAI9089985.1"/>
    </source>
</evidence>
<dbReference type="InterPro" id="IPR026992">
    <property type="entry name" value="DIOX_N"/>
</dbReference>
<dbReference type="InterPro" id="IPR027443">
    <property type="entry name" value="IPNS-like_sf"/>
</dbReference>
<gene>
    <name evidence="5" type="ORF">OLC1_LOCUS2238</name>
</gene>
<dbReference type="Proteomes" id="UP001161247">
    <property type="component" value="Chromosome 1"/>
</dbReference>
<dbReference type="InterPro" id="IPR005123">
    <property type="entry name" value="Oxoglu/Fe-dep_dioxygenase_dom"/>
</dbReference>
<dbReference type="Gene3D" id="2.60.120.330">
    <property type="entry name" value="B-lactam Antibiotic, Isopenicillin N Synthase, Chain"/>
    <property type="match status" value="1"/>
</dbReference>
<evidence type="ECO:0000256" key="2">
    <source>
        <dbReference type="ARBA" id="ARBA00023004"/>
    </source>
</evidence>
<reference evidence="5" key="1">
    <citation type="submission" date="2023-03" db="EMBL/GenBank/DDBJ databases">
        <authorList>
            <person name="Julca I."/>
        </authorList>
    </citation>
    <scope>NUCLEOTIDE SEQUENCE</scope>
</reference>
<dbReference type="SUPFAM" id="SSF51197">
    <property type="entry name" value="Clavaminate synthase-like"/>
    <property type="match status" value="1"/>
</dbReference>
<dbReference type="GO" id="GO:0016706">
    <property type="term" value="F:2-oxoglutarate-dependent dioxygenase activity"/>
    <property type="evidence" value="ECO:0007669"/>
    <property type="project" value="UniProtKB-ARBA"/>
</dbReference>
<dbReference type="PANTHER" id="PTHR47990">
    <property type="entry name" value="2-OXOGLUTARATE (2OG) AND FE(II)-DEPENDENT OXYGENASE SUPERFAMILY PROTEIN-RELATED"/>
    <property type="match status" value="1"/>
</dbReference>
<evidence type="ECO:0000256" key="3">
    <source>
        <dbReference type="RuleBase" id="RU003682"/>
    </source>
</evidence>
<protein>
    <submittedName>
        <fullName evidence="5">OLC1v1024645C1</fullName>
    </submittedName>
</protein>
<comment type="similarity">
    <text evidence="3">Belongs to the iron/ascorbate-dependent oxidoreductase family.</text>
</comment>
<dbReference type="InterPro" id="IPR044861">
    <property type="entry name" value="IPNS-like_FE2OG_OXY"/>
</dbReference>
<evidence type="ECO:0000313" key="6">
    <source>
        <dbReference type="Proteomes" id="UP001161247"/>
    </source>
</evidence>
<dbReference type="Pfam" id="PF03171">
    <property type="entry name" value="2OG-FeII_Oxy"/>
    <property type="match status" value="1"/>
</dbReference>
<keyword evidence="3" id="KW-0560">Oxidoreductase</keyword>
<dbReference type="Pfam" id="PF14226">
    <property type="entry name" value="DIOX_N"/>
    <property type="match status" value="1"/>
</dbReference>
<feature type="domain" description="Fe2OG dioxygenase" evidence="4">
    <location>
        <begin position="163"/>
        <end position="265"/>
    </location>
</feature>
<keyword evidence="2 3" id="KW-0408">Iron</keyword>
<organism evidence="5 6">
    <name type="scientific">Oldenlandia corymbosa var. corymbosa</name>
    <dbReference type="NCBI Taxonomy" id="529605"/>
    <lineage>
        <taxon>Eukaryota</taxon>
        <taxon>Viridiplantae</taxon>
        <taxon>Streptophyta</taxon>
        <taxon>Embryophyta</taxon>
        <taxon>Tracheophyta</taxon>
        <taxon>Spermatophyta</taxon>
        <taxon>Magnoliopsida</taxon>
        <taxon>eudicotyledons</taxon>
        <taxon>Gunneridae</taxon>
        <taxon>Pentapetalae</taxon>
        <taxon>asterids</taxon>
        <taxon>lamiids</taxon>
        <taxon>Gentianales</taxon>
        <taxon>Rubiaceae</taxon>
        <taxon>Rubioideae</taxon>
        <taxon>Spermacoceae</taxon>
        <taxon>Hedyotis-Oldenlandia complex</taxon>
        <taxon>Oldenlandia</taxon>
    </lineage>
</organism>
<proteinExistence type="inferred from homology"/>
<dbReference type="GO" id="GO:0002238">
    <property type="term" value="P:response to molecule of fungal origin"/>
    <property type="evidence" value="ECO:0007669"/>
    <property type="project" value="UniProtKB-ARBA"/>
</dbReference>
<dbReference type="GO" id="GO:0046872">
    <property type="term" value="F:metal ion binding"/>
    <property type="evidence" value="ECO:0007669"/>
    <property type="project" value="UniProtKB-KW"/>
</dbReference>
<dbReference type="GO" id="GO:0009805">
    <property type="term" value="P:coumarin biosynthetic process"/>
    <property type="evidence" value="ECO:0007669"/>
    <property type="project" value="UniProtKB-ARBA"/>
</dbReference>
<sequence length="313" mass="35484">MIPVINLTGENAKPGTSSWVSAREKVKAAMEEHGYFLAIHDQFSSEASAAVTEALKEVFDLPLEVKKRNVSDNPFYGYRGQKPSMPLYESLGVFDASLARDIEPIRSFTNLMWPSGNQSFCEIMNYFVKKLSDVDRMVSRMIYESYGLEKYYDRDWNVESVAYLFRMMIYRVPGSGDDQYSNVGCLPHSDKTLLTVIHQNEVNGYQVKTKAGEWITVDFPPSSLLITAGDSLSGWSNGRIYAPVHQVIMREKEARYTLGTFSFHKGTIQIPKELVDDEHPLLYKPFNVEGLLEYYGTEEGQQAPDLLKAYCGV</sequence>
<dbReference type="InterPro" id="IPR050231">
    <property type="entry name" value="Iron_ascorbate_oxido_reductase"/>
</dbReference>
<evidence type="ECO:0000256" key="1">
    <source>
        <dbReference type="ARBA" id="ARBA00022723"/>
    </source>
</evidence>
<name>A0AAV1C542_OLDCO</name>
<keyword evidence="6" id="KW-1185">Reference proteome</keyword>
<dbReference type="AlphaFoldDB" id="A0AAV1C542"/>
<dbReference type="EMBL" id="OX459118">
    <property type="protein sequence ID" value="CAI9089985.1"/>
    <property type="molecule type" value="Genomic_DNA"/>
</dbReference>
<evidence type="ECO:0000259" key="4">
    <source>
        <dbReference type="PROSITE" id="PS51471"/>
    </source>
</evidence>